<keyword evidence="2" id="KW-1185">Reference proteome</keyword>
<dbReference type="RefSeq" id="WP_334546333.1">
    <property type="nucleotide sequence ID" value="NZ_CP108135.1"/>
</dbReference>
<evidence type="ECO:0000313" key="2">
    <source>
        <dbReference type="Proteomes" id="UP001622496"/>
    </source>
</evidence>
<reference evidence="1 2" key="1">
    <citation type="submission" date="2022-10" db="EMBL/GenBank/DDBJ databases">
        <title>The complete genomes of actinobacterial strains from the NBC collection.</title>
        <authorList>
            <person name="Joergensen T.S."/>
            <person name="Alvarez Arevalo M."/>
            <person name="Sterndorff E.B."/>
            <person name="Faurdal D."/>
            <person name="Vuksanovic O."/>
            <person name="Mourched A.-S."/>
            <person name="Charusanti P."/>
            <person name="Shaw S."/>
            <person name="Blin K."/>
            <person name="Weber T."/>
        </authorList>
    </citation>
    <scope>NUCLEOTIDE SEQUENCE [LARGE SCALE GENOMIC DNA]</scope>
    <source>
        <strain evidence="1 2">NBC_00185</strain>
    </source>
</reference>
<sequence>MRSGATLVGWMYLGELDAAWDIVEDLGSDYDAYSNVSSVGWRRLTDERKRTAPRHWSCRGAVRCAC</sequence>
<dbReference type="EMBL" id="CP108135">
    <property type="protein sequence ID" value="WTP63987.1"/>
    <property type="molecule type" value="Genomic_DNA"/>
</dbReference>
<accession>A0ABZ1JV30</accession>
<proteinExistence type="predicted"/>
<gene>
    <name evidence="1" type="ORF">OG560_00515</name>
</gene>
<protein>
    <submittedName>
        <fullName evidence="1">Uncharacterized protein</fullName>
    </submittedName>
</protein>
<dbReference type="Proteomes" id="UP001622496">
    <property type="component" value="Chromosome"/>
</dbReference>
<name>A0ABZ1JV30_9ACTN</name>
<evidence type="ECO:0000313" key="1">
    <source>
        <dbReference type="EMBL" id="WTP63987.1"/>
    </source>
</evidence>
<organism evidence="1 2">
    <name type="scientific">[Kitasatospora] papulosa</name>
    <dbReference type="NCBI Taxonomy" id="1464011"/>
    <lineage>
        <taxon>Bacteria</taxon>
        <taxon>Bacillati</taxon>
        <taxon>Actinomycetota</taxon>
        <taxon>Actinomycetes</taxon>
        <taxon>Kitasatosporales</taxon>
        <taxon>Streptomycetaceae</taxon>
        <taxon>Streptomyces</taxon>
    </lineage>
</organism>